<reference evidence="3" key="1">
    <citation type="journal article" date="2017" name="Front. Plant Sci.">
        <title>Climate Clever Clovers: New Paradigm to Reduce the Environmental Footprint of Ruminants by Breeding Low Methanogenic Forages Utilizing Haplotype Variation.</title>
        <authorList>
            <person name="Kaur P."/>
            <person name="Appels R."/>
            <person name="Bayer P.E."/>
            <person name="Keeble-Gagnere G."/>
            <person name="Wang J."/>
            <person name="Hirakawa H."/>
            <person name="Shirasawa K."/>
            <person name="Vercoe P."/>
            <person name="Stefanova K."/>
            <person name="Durmic Z."/>
            <person name="Nichols P."/>
            <person name="Revell C."/>
            <person name="Isobe S.N."/>
            <person name="Edwards D."/>
            <person name="Erskine W."/>
        </authorList>
    </citation>
    <scope>NUCLEOTIDE SEQUENCE [LARGE SCALE GENOMIC DNA]</scope>
    <source>
        <strain evidence="3">cv. Daliak</strain>
    </source>
</reference>
<organism evidence="2 3">
    <name type="scientific">Trifolium subterraneum</name>
    <name type="common">Subterranean clover</name>
    <dbReference type="NCBI Taxonomy" id="3900"/>
    <lineage>
        <taxon>Eukaryota</taxon>
        <taxon>Viridiplantae</taxon>
        <taxon>Streptophyta</taxon>
        <taxon>Embryophyta</taxon>
        <taxon>Tracheophyta</taxon>
        <taxon>Spermatophyta</taxon>
        <taxon>Magnoliopsida</taxon>
        <taxon>eudicotyledons</taxon>
        <taxon>Gunneridae</taxon>
        <taxon>Pentapetalae</taxon>
        <taxon>rosids</taxon>
        <taxon>fabids</taxon>
        <taxon>Fabales</taxon>
        <taxon>Fabaceae</taxon>
        <taxon>Papilionoideae</taxon>
        <taxon>50 kb inversion clade</taxon>
        <taxon>NPAAA clade</taxon>
        <taxon>Hologalegina</taxon>
        <taxon>IRL clade</taxon>
        <taxon>Trifolieae</taxon>
        <taxon>Trifolium</taxon>
    </lineage>
</organism>
<dbReference type="GO" id="GO:0003676">
    <property type="term" value="F:nucleic acid binding"/>
    <property type="evidence" value="ECO:0007669"/>
    <property type="project" value="InterPro"/>
</dbReference>
<feature type="domain" description="RNase H type-1" evidence="1">
    <location>
        <begin position="43"/>
        <end position="172"/>
    </location>
</feature>
<evidence type="ECO:0000259" key="1">
    <source>
        <dbReference type="PROSITE" id="PS50879"/>
    </source>
</evidence>
<dbReference type="Proteomes" id="UP000242715">
    <property type="component" value="Unassembled WGS sequence"/>
</dbReference>
<dbReference type="EMBL" id="DF973713">
    <property type="protein sequence ID" value="GAU38380.1"/>
    <property type="molecule type" value="Genomic_DNA"/>
</dbReference>
<evidence type="ECO:0000313" key="3">
    <source>
        <dbReference type="Proteomes" id="UP000242715"/>
    </source>
</evidence>
<evidence type="ECO:0000313" key="2">
    <source>
        <dbReference type="EMBL" id="GAU38380.1"/>
    </source>
</evidence>
<dbReference type="SUPFAM" id="SSF53098">
    <property type="entry name" value="Ribonuclease H-like"/>
    <property type="match status" value="1"/>
</dbReference>
<protein>
    <recommendedName>
        <fullName evidence="1">RNase H type-1 domain-containing protein</fullName>
    </recommendedName>
</protein>
<dbReference type="Pfam" id="PF13456">
    <property type="entry name" value="RVT_3"/>
    <property type="match status" value="1"/>
</dbReference>
<dbReference type="InterPro" id="IPR002156">
    <property type="entry name" value="RNaseH_domain"/>
</dbReference>
<dbReference type="AlphaFoldDB" id="A0A2Z6NP34"/>
<keyword evidence="3" id="KW-1185">Reference proteome</keyword>
<sequence length="194" mass="21801">MRPTNTAFHILQRVKEYYASSELNFVATQAQRVVSYIGWKPHDDGWVKLNTYGACRERSVAACGGVLRNNHGEWIRGFSKFLGTCSAYVAELWGVLEGLKYNWSLGFRKVELNVDSVAVAKVIKEGGTASNMGYSLVKEIHRLVSFEWEVKIFHSYRETNRCADTLANMGYSLEENIVFFDVGLSKPTSAISGI</sequence>
<dbReference type="InterPro" id="IPR036397">
    <property type="entry name" value="RNaseH_sf"/>
</dbReference>
<dbReference type="GO" id="GO:0004523">
    <property type="term" value="F:RNA-DNA hybrid ribonuclease activity"/>
    <property type="evidence" value="ECO:0007669"/>
    <property type="project" value="InterPro"/>
</dbReference>
<dbReference type="InterPro" id="IPR053151">
    <property type="entry name" value="RNase_H-like"/>
</dbReference>
<dbReference type="PANTHER" id="PTHR47723:SF13">
    <property type="entry name" value="PUTATIVE-RELATED"/>
    <property type="match status" value="1"/>
</dbReference>
<dbReference type="PANTHER" id="PTHR47723">
    <property type="entry name" value="OS05G0353850 PROTEIN"/>
    <property type="match status" value="1"/>
</dbReference>
<dbReference type="InterPro" id="IPR044730">
    <property type="entry name" value="RNase_H-like_dom_plant"/>
</dbReference>
<dbReference type="Gene3D" id="3.30.420.10">
    <property type="entry name" value="Ribonuclease H-like superfamily/Ribonuclease H"/>
    <property type="match status" value="1"/>
</dbReference>
<name>A0A2Z6NP34_TRISU</name>
<dbReference type="PROSITE" id="PS50879">
    <property type="entry name" value="RNASE_H_1"/>
    <property type="match status" value="1"/>
</dbReference>
<gene>
    <name evidence="2" type="ORF">TSUD_147480</name>
</gene>
<proteinExistence type="predicted"/>
<dbReference type="InterPro" id="IPR012337">
    <property type="entry name" value="RNaseH-like_sf"/>
</dbReference>
<dbReference type="CDD" id="cd06222">
    <property type="entry name" value="RNase_H_like"/>
    <property type="match status" value="1"/>
</dbReference>
<accession>A0A2Z6NP34</accession>
<dbReference type="OrthoDB" id="1436704at2759"/>